<dbReference type="RefSeq" id="WP_060669037.1">
    <property type="nucleotide sequence ID" value="NZ_JAHHXM010000009.1"/>
</dbReference>
<evidence type="ECO:0008006" key="3">
    <source>
        <dbReference type="Google" id="ProtNLM"/>
    </source>
</evidence>
<sequence length="117" mass="13700">MSIQLKRIYESANKNDGIRVLVDRIWPRGVSKDKAKLDYWLKGIGPSTKLRKDFNHDPEKFADFKEKYKQELKNGEQKEQLNQLKDIVKSNSKVTLLYGAKDEQHNQAVILKELLEK</sequence>
<dbReference type="EMBL" id="LGTK01000067">
    <property type="protein sequence ID" value="KPH71711.1"/>
    <property type="molecule type" value="Genomic_DNA"/>
</dbReference>
<accession>A0ABR5MGF8</accession>
<name>A0ABR5MGF8_9BACI</name>
<dbReference type="Pfam" id="PF22752">
    <property type="entry name" value="DUF488-N3i"/>
    <property type="match status" value="1"/>
</dbReference>
<dbReference type="PANTHER" id="PTHR36849:SF1">
    <property type="entry name" value="CYTOPLASMIC PROTEIN"/>
    <property type="match status" value="1"/>
</dbReference>
<reference evidence="1 2" key="1">
    <citation type="submission" date="2015-07" db="EMBL/GenBank/DDBJ databases">
        <title>High-quality draft genome sequence of Oceanobacillus caeni HM6, a bacillus isolated from a human feces.</title>
        <authorList>
            <person name="Kumar J."/>
            <person name="Verma M.K."/>
            <person name="Pandey R."/>
            <person name="Bhambi M."/>
            <person name="Chauhan N."/>
        </authorList>
    </citation>
    <scope>NUCLEOTIDE SEQUENCE [LARGE SCALE GENOMIC DNA]</scope>
    <source>
        <strain evidence="1 2">HM6</strain>
    </source>
</reference>
<organism evidence="1 2">
    <name type="scientific">Oceanobacillus caeni</name>
    <dbReference type="NCBI Taxonomy" id="405946"/>
    <lineage>
        <taxon>Bacteria</taxon>
        <taxon>Bacillati</taxon>
        <taxon>Bacillota</taxon>
        <taxon>Bacilli</taxon>
        <taxon>Bacillales</taxon>
        <taxon>Bacillaceae</taxon>
        <taxon>Oceanobacillus</taxon>
    </lineage>
</organism>
<evidence type="ECO:0000313" key="1">
    <source>
        <dbReference type="EMBL" id="KPH71711.1"/>
    </source>
</evidence>
<protein>
    <recommendedName>
        <fullName evidence="3">Uroporphyrin-III methyltransferase</fullName>
    </recommendedName>
</protein>
<dbReference type="InterPro" id="IPR052552">
    <property type="entry name" value="YeaO-like"/>
</dbReference>
<dbReference type="Proteomes" id="UP000037854">
    <property type="component" value="Unassembled WGS sequence"/>
</dbReference>
<gene>
    <name evidence="1" type="ORF">AFL42_14665</name>
</gene>
<comment type="caution">
    <text evidence="1">The sequence shown here is derived from an EMBL/GenBank/DDBJ whole genome shotgun (WGS) entry which is preliminary data.</text>
</comment>
<proteinExistence type="predicted"/>
<dbReference type="PANTHER" id="PTHR36849">
    <property type="entry name" value="CYTOPLASMIC PROTEIN-RELATED"/>
    <property type="match status" value="1"/>
</dbReference>
<evidence type="ECO:0000313" key="2">
    <source>
        <dbReference type="Proteomes" id="UP000037854"/>
    </source>
</evidence>
<keyword evidence="2" id="KW-1185">Reference proteome</keyword>